<dbReference type="EMBL" id="JARK01001345">
    <property type="protein sequence ID" value="EYC27115.1"/>
    <property type="molecule type" value="Genomic_DNA"/>
</dbReference>
<protein>
    <submittedName>
        <fullName evidence="2">Uncharacterized protein</fullName>
    </submittedName>
</protein>
<keyword evidence="1" id="KW-1133">Transmembrane helix</keyword>
<keyword evidence="1" id="KW-0812">Transmembrane</keyword>
<gene>
    <name evidence="2" type="primary">Acey_s0009.g533</name>
    <name evidence="2" type="ORF">Y032_0009g533</name>
</gene>
<accession>A0A016VI89</accession>
<organism evidence="2 3">
    <name type="scientific">Ancylostoma ceylanicum</name>
    <dbReference type="NCBI Taxonomy" id="53326"/>
    <lineage>
        <taxon>Eukaryota</taxon>
        <taxon>Metazoa</taxon>
        <taxon>Ecdysozoa</taxon>
        <taxon>Nematoda</taxon>
        <taxon>Chromadorea</taxon>
        <taxon>Rhabditida</taxon>
        <taxon>Rhabditina</taxon>
        <taxon>Rhabditomorpha</taxon>
        <taxon>Strongyloidea</taxon>
        <taxon>Ancylostomatidae</taxon>
        <taxon>Ancylostomatinae</taxon>
        <taxon>Ancylostoma</taxon>
    </lineage>
</organism>
<dbReference type="AlphaFoldDB" id="A0A016VI89"/>
<dbReference type="OrthoDB" id="5851788at2759"/>
<keyword evidence="1" id="KW-0472">Membrane</keyword>
<sequence>MNYIVNTSIARVPLCELVNTGVPRIPSFQLLNTDASPAPSGELLNTGVPPASSGELVNTNVSVVSPCKLVNTGVSPAPSGEQFLRITQVLSQRYLTGSDHALSKSYQCRENISVVRLISPICILLFFTRFCQFVFRIYVFYVEVGLGAFLLRLLAHMYNISLALSVFLTPTLLIVLQPKLAAIFSKRSLRTLNYERPDARNSTAIYFDSLKKMWT</sequence>
<name>A0A016VI89_9BILA</name>
<reference evidence="3" key="1">
    <citation type="journal article" date="2015" name="Nat. Genet.">
        <title>The genome and transcriptome of the zoonotic hookworm Ancylostoma ceylanicum identify infection-specific gene families.</title>
        <authorList>
            <person name="Schwarz E.M."/>
            <person name="Hu Y."/>
            <person name="Antoshechkin I."/>
            <person name="Miller M.M."/>
            <person name="Sternberg P.W."/>
            <person name="Aroian R.V."/>
        </authorList>
    </citation>
    <scope>NUCLEOTIDE SEQUENCE</scope>
    <source>
        <strain evidence="3">HY135</strain>
    </source>
</reference>
<evidence type="ECO:0000313" key="3">
    <source>
        <dbReference type="Proteomes" id="UP000024635"/>
    </source>
</evidence>
<dbReference type="Proteomes" id="UP000024635">
    <property type="component" value="Unassembled WGS sequence"/>
</dbReference>
<evidence type="ECO:0000256" key="1">
    <source>
        <dbReference type="SAM" id="Phobius"/>
    </source>
</evidence>
<keyword evidence="3" id="KW-1185">Reference proteome</keyword>
<evidence type="ECO:0000313" key="2">
    <source>
        <dbReference type="EMBL" id="EYC27115.1"/>
    </source>
</evidence>
<comment type="caution">
    <text evidence="2">The sequence shown here is derived from an EMBL/GenBank/DDBJ whole genome shotgun (WGS) entry which is preliminary data.</text>
</comment>
<feature type="transmembrane region" description="Helical" evidence="1">
    <location>
        <begin position="155"/>
        <end position="176"/>
    </location>
</feature>
<feature type="transmembrane region" description="Helical" evidence="1">
    <location>
        <begin position="114"/>
        <end position="135"/>
    </location>
</feature>
<proteinExistence type="predicted"/>